<accession>A0A0D0NDX1</accession>
<dbReference type="Pfam" id="PF00480">
    <property type="entry name" value="ROK"/>
    <property type="match status" value="1"/>
</dbReference>
<dbReference type="GO" id="GO:0008865">
    <property type="term" value="F:fructokinase activity"/>
    <property type="evidence" value="ECO:0007669"/>
    <property type="project" value="UniProtKB-EC"/>
</dbReference>
<evidence type="ECO:0000256" key="3">
    <source>
        <dbReference type="ARBA" id="ARBA00022723"/>
    </source>
</evidence>
<dbReference type="Proteomes" id="UP000032066">
    <property type="component" value="Unassembled WGS sequence"/>
</dbReference>
<dbReference type="PANTHER" id="PTHR42742:SF3">
    <property type="entry name" value="FRUCTOKINASE"/>
    <property type="match status" value="1"/>
</dbReference>
<keyword evidence="4" id="KW-0862">Zinc</keyword>
<evidence type="ECO:0000256" key="4">
    <source>
        <dbReference type="ARBA" id="ARBA00022833"/>
    </source>
</evidence>
<dbReference type="PATRIC" id="fig|2064.6.peg.501"/>
<dbReference type="EMBL" id="JXZB01000001">
    <property type="protein sequence ID" value="KIQ66440.1"/>
    <property type="molecule type" value="Genomic_DNA"/>
</dbReference>
<comment type="caution">
    <text evidence="8">The sequence shown here is derived from an EMBL/GenBank/DDBJ whole genome shotgun (WGS) entry which is preliminary data.</text>
</comment>
<dbReference type="AlphaFoldDB" id="A0A0D0NDX1"/>
<evidence type="ECO:0000256" key="6">
    <source>
        <dbReference type="ARBA" id="ARBA00038887"/>
    </source>
</evidence>
<keyword evidence="8" id="KW-0808">Transferase</keyword>
<dbReference type="PROSITE" id="PS01125">
    <property type="entry name" value="ROK"/>
    <property type="match status" value="1"/>
</dbReference>
<keyword evidence="5" id="KW-0460">Magnesium</keyword>
<dbReference type="STRING" id="2064.TR51_02200"/>
<dbReference type="EC" id="2.7.1.4" evidence="6"/>
<dbReference type="GO" id="GO:0046872">
    <property type="term" value="F:metal ion binding"/>
    <property type="evidence" value="ECO:0007669"/>
    <property type="project" value="UniProtKB-KW"/>
</dbReference>
<dbReference type="InterPro" id="IPR043129">
    <property type="entry name" value="ATPase_NBD"/>
</dbReference>
<keyword evidence="3" id="KW-0479">Metal-binding</keyword>
<keyword evidence="8" id="KW-0418">Kinase</keyword>
<evidence type="ECO:0000256" key="7">
    <source>
        <dbReference type="ARBA" id="ARBA00048451"/>
    </source>
</evidence>
<dbReference type="PANTHER" id="PTHR42742">
    <property type="entry name" value="TRANSCRIPTIONAL REPRESSOR MPRA"/>
    <property type="match status" value="1"/>
</dbReference>
<evidence type="ECO:0000313" key="8">
    <source>
        <dbReference type="EMBL" id="KIQ66440.1"/>
    </source>
</evidence>
<evidence type="ECO:0000313" key="9">
    <source>
        <dbReference type="Proteomes" id="UP000032066"/>
    </source>
</evidence>
<name>A0A0D0NDX1_KITGR</name>
<comment type="similarity">
    <text evidence="2">Belongs to the ROK (NagC/XylR) family.</text>
</comment>
<protein>
    <recommendedName>
        <fullName evidence="6">fructokinase</fullName>
        <ecNumber evidence="6">2.7.1.4</ecNumber>
    </recommendedName>
</protein>
<evidence type="ECO:0000256" key="2">
    <source>
        <dbReference type="ARBA" id="ARBA00006479"/>
    </source>
</evidence>
<dbReference type="InterPro" id="IPR049874">
    <property type="entry name" value="ROK_cs"/>
</dbReference>
<dbReference type="InterPro" id="IPR000600">
    <property type="entry name" value="ROK"/>
</dbReference>
<dbReference type="Gene3D" id="3.30.420.40">
    <property type="match status" value="2"/>
</dbReference>
<sequence>MSARRALYGSVESGGTKVVCLVGTSPSALVAQARFPTGAPGETLARVVDFFGRATQRHGPLAAVGVASFGPLELRPNLPTYGFTTDTPKPGWVDVDVLGSLARELKVPIGIDTDVNGAALGEGRWGAARGLDTYVYLTVGTGIGGGAIVGGRPVRGLVHTEMGHVAVSRRPGDDFPGNCPFHGDCLEGMAGGTAVADRWGRPAEQLTGDELHRAVELEAGYLAEGLRSIVYCTAPERIVIGGGMSVLPGLLPAVRAELLKQLGGYPGLPEQAADDFVVPAELGAMAGPAGGLVLAFRAEAQHGTR</sequence>
<gene>
    <name evidence="8" type="ORF">TR51_02200</name>
</gene>
<proteinExistence type="inferred from homology"/>
<evidence type="ECO:0000256" key="1">
    <source>
        <dbReference type="ARBA" id="ARBA00001946"/>
    </source>
</evidence>
<keyword evidence="9" id="KW-1185">Reference proteome</keyword>
<dbReference type="CDD" id="cd24067">
    <property type="entry name" value="ASKHA_NBD_ROK_BsFRK-like"/>
    <property type="match status" value="1"/>
</dbReference>
<comment type="cofactor">
    <cofactor evidence="1">
        <name>Mg(2+)</name>
        <dbReference type="ChEBI" id="CHEBI:18420"/>
    </cofactor>
</comment>
<organism evidence="8 9">
    <name type="scientific">Kitasatospora griseola</name>
    <name type="common">Streptomyces griseolosporeus</name>
    <dbReference type="NCBI Taxonomy" id="2064"/>
    <lineage>
        <taxon>Bacteria</taxon>
        <taxon>Bacillati</taxon>
        <taxon>Actinomycetota</taxon>
        <taxon>Actinomycetes</taxon>
        <taxon>Kitasatosporales</taxon>
        <taxon>Streptomycetaceae</taxon>
        <taxon>Kitasatospora</taxon>
    </lineage>
</organism>
<comment type="catalytic activity">
    <reaction evidence="7">
        <text>D-fructose + ATP = D-fructose 6-phosphate + ADP + H(+)</text>
        <dbReference type="Rhea" id="RHEA:16125"/>
        <dbReference type="ChEBI" id="CHEBI:15378"/>
        <dbReference type="ChEBI" id="CHEBI:30616"/>
        <dbReference type="ChEBI" id="CHEBI:37721"/>
        <dbReference type="ChEBI" id="CHEBI:61527"/>
        <dbReference type="ChEBI" id="CHEBI:456216"/>
        <dbReference type="EC" id="2.7.1.4"/>
    </reaction>
</comment>
<dbReference type="RefSeq" id="WP_043907639.1">
    <property type="nucleotide sequence ID" value="NZ_JXZB01000001.1"/>
</dbReference>
<dbReference type="SUPFAM" id="SSF53067">
    <property type="entry name" value="Actin-like ATPase domain"/>
    <property type="match status" value="1"/>
</dbReference>
<reference evidence="8 9" key="1">
    <citation type="submission" date="2015-02" db="EMBL/GenBank/DDBJ databases">
        <title>Draft genome sequence of Kitasatospora griseola MF730-N6, a bafilomycin, terpentecin and satosporin producer.</title>
        <authorList>
            <person name="Arens J.C."/>
            <person name="Haltli B."/>
            <person name="Kerr R.G."/>
        </authorList>
    </citation>
    <scope>NUCLEOTIDE SEQUENCE [LARGE SCALE GENOMIC DNA]</scope>
    <source>
        <strain evidence="8 9">MF730-N6</strain>
    </source>
</reference>
<evidence type="ECO:0000256" key="5">
    <source>
        <dbReference type="ARBA" id="ARBA00022842"/>
    </source>
</evidence>
<dbReference type="OrthoDB" id="9783435at2"/>
<dbReference type="InterPro" id="IPR051804">
    <property type="entry name" value="Carb_Metab_Reg_Kinase/Isom"/>
</dbReference>